<dbReference type="InterPro" id="IPR040079">
    <property type="entry name" value="Glutathione_S-Trfase"/>
</dbReference>
<dbReference type="SUPFAM" id="SSF52833">
    <property type="entry name" value="Thioredoxin-like"/>
    <property type="match status" value="1"/>
</dbReference>
<dbReference type="Pfam" id="PF00043">
    <property type="entry name" value="GST_C"/>
    <property type="match status" value="1"/>
</dbReference>
<dbReference type="SUPFAM" id="SSF47616">
    <property type="entry name" value="GST C-terminal domain-like"/>
    <property type="match status" value="1"/>
</dbReference>
<feature type="domain" description="GST C-terminal" evidence="2">
    <location>
        <begin position="63"/>
        <end position="202"/>
    </location>
</feature>
<evidence type="ECO:0000259" key="1">
    <source>
        <dbReference type="PROSITE" id="PS50404"/>
    </source>
</evidence>
<dbReference type="InterPro" id="IPR010987">
    <property type="entry name" value="Glutathione-S-Trfase_C-like"/>
</dbReference>
<dbReference type="GO" id="GO:0005737">
    <property type="term" value="C:cytoplasm"/>
    <property type="evidence" value="ECO:0007669"/>
    <property type="project" value="TreeGrafter"/>
</dbReference>
<dbReference type="EMBL" id="JAFKGL010000014">
    <property type="protein sequence ID" value="MBN9412893.1"/>
    <property type="molecule type" value="Genomic_DNA"/>
</dbReference>
<dbReference type="InterPro" id="IPR036249">
    <property type="entry name" value="Thioredoxin-like_sf"/>
</dbReference>
<dbReference type="Gene3D" id="3.40.30.10">
    <property type="entry name" value="Glutaredoxin"/>
    <property type="match status" value="1"/>
</dbReference>
<evidence type="ECO:0000259" key="2">
    <source>
        <dbReference type="PROSITE" id="PS50405"/>
    </source>
</evidence>
<dbReference type="AlphaFoldDB" id="A0A8J7Q0H4"/>
<comment type="caution">
    <text evidence="3">The sequence shown here is derived from an EMBL/GenBank/DDBJ whole genome shotgun (WGS) entry which is preliminary data.</text>
</comment>
<dbReference type="InterPro" id="IPR036282">
    <property type="entry name" value="Glutathione-S-Trfase_C_sf"/>
</dbReference>
<dbReference type="PANTHER" id="PTHR43968">
    <property type="match status" value="1"/>
</dbReference>
<reference evidence="3" key="1">
    <citation type="submission" date="2021-02" db="EMBL/GenBank/DDBJ databases">
        <title>Thiocyanate and organic carbon inputs drive convergent selection for specific autotrophic Afipia and Thiobacillus strains within complex microbiomes.</title>
        <authorList>
            <person name="Huddy R.J."/>
            <person name="Sachdeva R."/>
            <person name="Kadzinga F."/>
            <person name="Kantor R.S."/>
            <person name="Harrison S.T.L."/>
            <person name="Banfield J.F."/>
        </authorList>
    </citation>
    <scope>NUCLEOTIDE SEQUENCE</scope>
    <source>
        <strain evidence="3">SCN18_10_11_15_R4_P_38_20</strain>
    </source>
</reference>
<dbReference type="InterPro" id="IPR004046">
    <property type="entry name" value="GST_C"/>
</dbReference>
<dbReference type="Gene3D" id="1.20.1050.10">
    <property type="match status" value="1"/>
</dbReference>
<dbReference type="InterPro" id="IPR004045">
    <property type="entry name" value="Glutathione_S-Trfase_N"/>
</dbReference>
<dbReference type="InterPro" id="IPR050983">
    <property type="entry name" value="GST_Omega/HSP26"/>
</dbReference>
<evidence type="ECO:0000313" key="4">
    <source>
        <dbReference type="Proteomes" id="UP000664414"/>
    </source>
</evidence>
<dbReference type="PANTHER" id="PTHR43968:SF6">
    <property type="entry name" value="GLUTATHIONE S-TRANSFERASE OMEGA"/>
    <property type="match status" value="1"/>
</dbReference>
<dbReference type="CDD" id="cd03196">
    <property type="entry name" value="GST_C_5"/>
    <property type="match status" value="1"/>
</dbReference>
<dbReference type="SFLD" id="SFLDS00019">
    <property type="entry name" value="Glutathione_Transferase_(cytos"/>
    <property type="match status" value="1"/>
</dbReference>
<proteinExistence type="predicted"/>
<dbReference type="Proteomes" id="UP000664414">
    <property type="component" value="Unassembled WGS sequence"/>
</dbReference>
<accession>A0A8J7Q0H4</accession>
<dbReference type="PROSITE" id="PS50404">
    <property type="entry name" value="GST_NTER"/>
    <property type="match status" value="1"/>
</dbReference>
<protein>
    <submittedName>
        <fullName evidence="3">Glutathione S-transferase</fullName>
    </submittedName>
</protein>
<evidence type="ECO:0000313" key="3">
    <source>
        <dbReference type="EMBL" id="MBN9412893.1"/>
    </source>
</evidence>
<name>A0A8J7Q0H4_9PROT</name>
<dbReference type="CDD" id="cd03060">
    <property type="entry name" value="GST_N_Omega_like"/>
    <property type="match status" value="1"/>
</dbReference>
<sequence>MLSHLPILYSFRRCPYAMRARLALYSSKIPHEHREVDLKNKPFELLTLSPKGTVPIMLLENGTLLEESLDIMRWSFPASNLSKEELSLIRENDTTFKHALDRYKYPGRYSEENNKVYREECEHFVRKLEDQLTPFLKGNSISFVDLAIFPFIRQFSRVTPNWFEAQPYPHIKSWLNLLNSSQLFKDIMQKFLFWTPEDKSNLVLF</sequence>
<feature type="domain" description="GST N-terminal" evidence="1">
    <location>
        <begin position="4"/>
        <end position="83"/>
    </location>
</feature>
<dbReference type="Pfam" id="PF13417">
    <property type="entry name" value="GST_N_3"/>
    <property type="match status" value="1"/>
</dbReference>
<gene>
    <name evidence="3" type="ORF">J0H12_03065</name>
</gene>
<dbReference type="PROSITE" id="PS50405">
    <property type="entry name" value="GST_CTER"/>
    <property type="match status" value="1"/>
</dbReference>
<organism evidence="3 4">
    <name type="scientific">Candidatus Paracaedimonas acanthamoebae</name>
    <dbReference type="NCBI Taxonomy" id="244581"/>
    <lineage>
        <taxon>Bacteria</taxon>
        <taxon>Pseudomonadati</taxon>
        <taxon>Pseudomonadota</taxon>
        <taxon>Alphaproteobacteria</taxon>
        <taxon>Holosporales</taxon>
        <taxon>Caedimonadaceae</taxon>
        <taxon>Candidatus Paracaedimonas</taxon>
    </lineage>
</organism>